<feature type="domain" description="F-box" evidence="2">
    <location>
        <begin position="9"/>
        <end position="56"/>
    </location>
</feature>
<evidence type="ECO:0000313" key="3">
    <source>
        <dbReference type="EMBL" id="CAF1113261.1"/>
    </source>
</evidence>
<sequence length="855" mass="101094">MQTTMEYSCVQLSHLPDEILMIIFKKLHNTSLLYSLIGVNKRLNKIARDSIFTNRLTLLRFLSAPLIDFYGLPRYLVHPLPDPIIDRFCLQILPEIHNQIEWLNIEPVSIGHILLATNYPNLSGLGLYNIQIETAVHLFSDETLFSCTLKNQISSLVIDMNANLEQVSRENNNALLFKHIFTTFTNLRVLNFGTSENRFQYLSFYESPITIISSTLLELHVYLTSSNDCLYLLDGRFNRLRLLHVNIDCIIISTLTINNTKKIPNLTSFSLYCNHSTEFYDELIVPLLHRMSNLEQLHLSLKVWDNKTFRDGNDLKINVINRMPLLNKFTFNICSVSSFYSKTNLPSYEDIQKTFRDFKGNQIISCIDYFQEHKRSQCHIYSYPYQLKHYDDITNNFPGGLFKCVREVSLYDENPFEHEFFLRIAQSFPLLEKLTVINQQRQNNKQFRKSKNENEYLLIVKYPHLIQLNLREAHKDYHEQFLFDNKTCLPNDVRIRMNYQLVKKVTRNFRRNTARNLFIPRQMYRSLVYQCVDRDISSYITLCVASLRDLLSQQLADMIAINIIRNFQNPIILRRYLIELHTIHDPCLRAIYDNTKQLISQLDQSFSECIQTIKQIKPLDNHNYNKQWTFQLRSSPDRTNNKGISIQEILRTKPIYKEFLLINQQSHLLSNSKQSIISSIKSLHTERLKLQFMCEDDKYEQEKCQQWNQHLLNNKLPDQRDIDYATDSDINEYQGNFKEIDHYSRVSNKRNESELWPLTTTNNPPICAMEEENMNSNDIERKSNDRRQSKKNKITTIDVDLLVSRYHLSHDNNREDFDALPYSSEDEDQYQLSYSPETVRRDKGEDDDDDEEEDF</sequence>
<protein>
    <recommendedName>
        <fullName evidence="2">F-box domain-containing protein</fullName>
    </recommendedName>
</protein>
<proteinExistence type="predicted"/>
<comment type="caution">
    <text evidence="3">The sequence shown here is derived from an EMBL/GenBank/DDBJ whole genome shotgun (WGS) entry which is preliminary data.</text>
</comment>
<dbReference type="Proteomes" id="UP000663855">
    <property type="component" value="Unassembled WGS sequence"/>
</dbReference>
<dbReference type="Gene3D" id="3.30.900.10">
    <property type="entry name" value="HORMA domain"/>
    <property type="match status" value="1"/>
</dbReference>
<dbReference type="SUPFAM" id="SSF56019">
    <property type="entry name" value="The spindle assembly checkpoint protein mad2"/>
    <property type="match status" value="1"/>
</dbReference>
<feature type="region of interest" description="Disordered" evidence="1">
    <location>
        <begin position="755"/>
        <end position="791"/>
    </location>
</feature>
<feature type="region of interest" description="Disordered" evidence="1">
    <location>
        <begin position="813"/>
        <end position="855"/>
    </location>
</feature>
<dbReference type="AlphaFoldDB" id="A0A814PZR1"/>
<feature type="compositionally biased region" description="Acidic residues" evidence="1">
    <location>
        <begin position="845"/>
        <end position="855"/>
    </location>
</feature>
<dbReference type="PROSITE" id="PS50181">
    <property type="entry name" value="FBOX"/>
    <property type="match status" value="1"/>
</dbReference>
<dbReference type="EMBL" id="CAJNOV010002722">
    <property type="protein sequence ID" value="CAF1113261.1"/>
    <property type="molecule type" value="Genomic_DNA"/>
</dbReference>
<dbReference type="InterPro" id="IPR036570">
    <property type="entry name" value="HORMA_dom_sf"/>
</dbReference>
<reference evidence="3" key="1">
    <citation type="submission" date="2021-02" db="EMBL/GenBank/DDBJ databases">
        <authorList>
            <person name="Nowell W R."/>
        </authorList>
    </citation>
    <scope>NUCLEOTIDE SEQUENCE</scope>
</reference>
<dbReference type="InterPro" id="IPR036047">
    <property type="entry name" value="F-box-like_dom_sf"/>
</dbReference>
<organism evidence="3 4">
    <name type="scientific">Rotaria magnacalcarata</name>
    <dbReference type="NCBI Taxonomy" id="392030"/>
    <lineage>
        <taxon>Eukaryota</taxon>
        <taxon>Metazoa</taxon>
        <taxon>Spiralia</taxon>
        <taxon>Gnathifera</taxon>
        <taxon>Rotifera</taxon>
        <taxon>Eurotatoria</taxon>
        <taxon>Bdelloidea</taxon>
        <taxon>Philodinida</taxon>
        <taxon>Philodinidae</taxon>
        <taxon>Rotaria</taxon>
    </lineage>
</organism>
<gene>
    <name evidence="3" type="ORF">CJN711_LOCUS7717</name>
</gene>
<evidence type="ECO:0000259" key="2">
    <source>
        <dbReference type="PROSITE" id="PS50181"/>
    </source>
</evidence>
<feature type="compositionally biased region" description="Basic and acidic residues" evidence="1">
    <location>
        <begin position="778"/>
        <end position="787"/>
    </location>
</feature>
<name>A0A814PZR1_9BILA</name>
<evidence type="ECO:0000256" key="1">
    <source>
        <dbReference type="SAM" id="MobiDB-lite"/>
    </source>
</evidence>
<evidence type="ECO:0000313" key="4">
    <source>
        <dbReference type="Proteomes" id="UP000663855"/>
    </source>
</evidence>
<dbReference type="InterPro" id="IPR001810">
    <property type="entry name" value="F-box_dom"/>
</dbReference>
<accession>A0A814PZR1</accession>
<dbReference type="SUPFAM" id="SSF81383">
    <property type="entry name" value="F-box domain"/>
    <property type="match status" value="1"/>
</dbReference>